<protein>
    <submittedName>
        <fullName evidence="8">Uncharacterized protein</fullName>
    </submittedName>
</protein>
<dbReference type="EMBL" id="JTDE01002160">
    <property type="protein sequence ID" value="KAF7257770.1"/>
    <property type="molecule type" value="Genomic_DNA"/>
</dbReference>
<dbReference type="Proteomes" id="UP000822476">
    <property type="component" value="Unassembled WGS sequence"/>
</dbReference>
<evidence type="ECO:0000313" key="9">
    <source>
        <dbReference type="Proteomes" id="UP000822476"/>
    </source>
</evidence>
<keyword evidence="6" id="KW-1133">Transmembrane helix</keyword>
<dbReference type="GO" id="GO:0005637">
    <property type="term" value="C:nuclear inner membrane"/>
    <property type="evidence" value="ECO:0007669"/>
    <property type="project" value="TreeGrafter"/>
</dbReference>
<evidence type="ECO:0000256" key="2">
    <source>
        <dbReference type="ARBA" id="ARBA00008744"/>
    </source>
</evidence>
<reference evidence="8" key="1">
    <citation type="submission" date="2019-07" db="EMBL/GenBank/DDBJ databases">
        <title>Annotation for the trematode Paragonimus miyazaki's.</title>
        <authorList>
            <person name="Choi Y.-J."/>
        </authorList>
    </citation>
    <scope>NUCLEOTIDE SEQUENCE</scope>
    <source>
        <strain evidence="8">Japan</strain>
    </source>
</reference>
<dbReference type="GO" id="GO:0000030">
    <property type="term" value="F:mannosyltransferase activity"/>
    <property type="evidence" value="ECO:0007669"/>
    <property type="project" value="TreeGrafter"/>
</dbReference>
<evidence type="ECO:0000313" key="8">
    <source>
        <dbReference type="EMBL" id="KAF7257770.1"/>
    </source>
</evidence>
<evidence type="ECO:0000256" key="5">
    <source>
        <dbReference type="ARBA" id="ARBA00022692"/>
    </source>
</evidence>
<evidence type="ECO:0000256" key="3">
    <source>
        <dbReference type="ARBA" id="ARBA00022676"/>
    </source>
</evidence>
<comment type="caution">
    <text evidence="8">The sequence shown here is derived from an EMBL/GenBank/DDBJ whole genome shotgun (WGS) entry which is preliminary data.</text>
</comment>
<keyword evidence="9" id="KW-1185">Reference proteome</keyword>
<accession>A0A8S9YX68</accession>
<name>A0A8S9YX68_9TREM</name>
<dbReference type="AlphaFoldDB" id="A0A8S9YX68"/>
<evidence type="ECO:0000256" key="1">
    <source>
        <dbReference type="ARBA" id="ARBA00004141"/>
    </source>
</evidence>
<proteinExistence type="inferred from homology"/>
<comment type="similarity">
    <text evidence="2">Belongs to the dpy-19 family.</text>
</comment>
<sequence>MQLMAGVKLCTGRPIANHPHYESAQLRERTRQLYQIYGKKPLLEVYNILLNHSISYVIIENSICFAESTGCAEKDVVDLDNKQVSL</sequence>
<keyword evidence="7" id="KW-0472">Membrane</keyword>
<dbReference type="PANTHER" id="PTHR31488:SF3">
    <property type="entry name" value="C-MANNOSYLTRANSFERASE DPY19L3"/>
    <property type="match status" value="1"/>
</dbReference>
<evidence type="ECO:0000256" key="7">
    <source>
        <dbReference type="ARBA" id="ARBA00023136"/>
    </source>
</evidence>
<keyword evidence="5" id="KW-0812">Transmembrane</keyword>
<organism evidence="8 9">
    <name type="scientific">Paragonimus skrjabini miyazakii</name>
    <dbReference type="NCBI Taxonomy" id="59628"/>
    <lineage>
        <taxon>Eukaryota</taxon>
        <taxon>Metazoa</taxon>
        <taxon>Spiralia</taxon>
        <taxon>Lophotrochozoa</taxon>
        <taxon>Platyhelminthes</taxon>
        <taxon>Trematoda</taxon>
        <taxon>Digenea</taxon>
        <taxon>Plagiorchiida</taxon>
        <taxon>Troglotremata</taxon>
        <taxon>Troglotrematidae</taxon>
        <taxon>Paragonimus</taxon>
    </lineage>
</organism>
<evidence type="ECO:0000256" key="6">
    <source>
        <dbReference type="ARBA" id="ARBA00022989"/>
    </source>
</evidence>
<keyword evidence="4" id="KW-0808">Transferase</keyword>
<dbReference type="InterPro" id="IPR018732">
    <property type="entry name" value="Dpy-19/Dpy-19-like"/>
</dbReference>
<comment type="subcellular location">
    <subcellularLocation>
        <location evidence="1">Membrane</location>
        <topology evidence="1">Multi-pass membrane protein</topology>
    </subcellularLocation>
</comment>
<dbReference type="PANTHER" id="PTHR31488">
    <property type="entry name" value="DPY-19-LIKE 1, LIKE (H. SAPIENS)"/>
    <property type="match status" value="1"/>
</dbReference>
<dbReference type="Pfam" id="PF10034">
    <property type="entry name" value="Dpy19"/>
    <property type="match status" value="1"/>
</dbReference>
<gene>
    <name evidence="8" type="ORF">EG68_03989</name>
</gene>
<evidence type="ECO:0000256" key="4">
    <source>
        <dbReference type="ARBA" id="ARBA00022679"/>
    </source>
</evidence>
<dbReference type="OrthoDB" id="6269433at2759"/>
<keyword evidence="3" id="KW-0328">Glycosyltransferase</keyword>